<evidence type="ECO:0000256" key="8">
    <source>
        <dbReference type="ARBA" id="ARBA00022842"/>
    </source>
</evidence>
<reference evidence="12 13" key="1">
    <citation type="submission" date="2024-08" db="EMBL/GenBank/DDBJ databases">
        <authorList>
            <person name="Cucini C."/>
            <person name="Frati F."/>
        </authorList>
    </citation>
    <scope>NUCLEOTIDE SEQUENCE [LARGE SCALE GENOMIC DNA]</scope>
</reference>
<evidence type="ECO:0000256" key="3">
    <source>
        <dbReference type="ARBA" id="ARBA00005984"/>
    </source>
</evidence>
<feature type="region of interest" description="Disordered" evidence="11">
    <location>
        <begin position="582"/>
        <end position="621"/>
    </location>
</feature>
<comment type="catalytic activity">
    <reaction evidence="10">
        <text>a phosphate monoester + H2O = an alcohol + phosphate</text>
        <dbReference type="Rhea" id="RHEA:15017"/>
        <dbReference type="ChEBI" id="CHEBI:15377"/>
        <dbReference type="ChEBI" id="CHEBI:30879"/>
        <dbReference type="ChEBI" id="CHEBI:43474"/>
        <dbReference type="ChEBI" id="CHEBI:67140"/>
        <dbReference type="EC" id="3.1.3.1"/>
    </reaction>
</comment>
<keyword evidence="13" id="KW-1185">Reference proteome</keyword>
<dbReference type="SUPFAM" id="SSF53649">
    <property type="entry name" value="Alkaline phosphatase-like"/>
    <property type="match status" value="1"/>
</dbReference>
<keyword evidence="7 10" id="KW-0862">Zinc</keyword>
<evidence type="ECO:0000256" key="9">
    <source>
        <dbReference type="RuleBase" id="RU003946"/>
    </source>
</evidence>
<dbReference type="CDD" id="cd16012">
    <property type="entry name" value="ALP"/>
    <property type="match status" value="1"/>
</dbReference>
<evidence type="ECO:0000313" key="13">
    <source>
        <dbReference type="Proteomes" id="UP001642540"/>
    </source>
</evidence>
<dbReference type="PRINTS" id="PR00113">
    <property type="entry name" value="ALKPHPHTASE"/>
</dbReference>
<comment type="cofactor">
    <cofactor evidence="1">
        <name>Mg(2+)</name>
        <dbReference type="ChEBI" id="CHEBI:18420"/>
    </cofactor>
</comment>
<keyword evidence="6 10" id="KW-0378">Hydrolase</keyword>
<sequence length="621" mass="67885">MSLLSRLIQPCFRGGGERASRHLVGISLCFYLIFNYALLSSARYMSTGETKAMNFVCRLDDPDLDNCMHNFKPHPKQRAGSAKSEDSIYWYENAQSSLRRKVASEAKIEKLAKNVVFFLGDGMSVPTITASRILKGQLEGKTFGEEAELNFERFPNVAISKTFCMDSQVADSACSATAYLAGTLGNIATVGVTSKVSFRDCRSQMNKTNQATSVLAWAQARGMSTGIITTTRVTHASPAGAYASIADRDWENDRMIRDAGENPDRCDDIAEQLVLGEVGKRMNVILGGGRRELMPVTVRDVESNQPGRRMDGKNLIQTWLKTKKNPKAAKYVWNKQQLFNVNVSETDYLLGLFSYDHMDYVTDADANADPSLPEMTKVAIDILSRNPNGFFLFIEGGRVDHAHHSNKAQKALVETISMDAAVLTAVENTSEQDTLILVTADHSHVMTISGYPQRGNPILGFAGISDVDDLPYTTLSYANGPGYKHPVESGDRYDLTDDHLDHPDYTQMTGLPLLSETHGGDDVPIYSRGPFSHLLTGVNHQSIIPHVIAYAACLDPPVKGHIRGAHCPQLYVPEQRDALPLSASASSSSSSSSSVGGGSFVPPPLPIMSGNPVKTRRKARI</sequence>
<dbReference type="SMART" id="SM00098">
    <property type="entry name" value="alkPPc"/>
    <property type="match status" value="1"/>
</dbReference>
<dbReference type="Pfam" id="PF00245">
    <property type="entry name" value="Alk_phosphatase"/>
    <property type="match status" value="1"/>
</dbReference>
<comment type="cofactor">
    <cofactor evidence="2">
        <name>Zn(2+)</name>
        <dbReference type="ChEBI" id="CHEBI:29105"/>
    </cofactor>
</comment>
<dbReference type="InterPro" id="IPR017850">
    <property type="entry name" value="Alkaline_phosphatase_core_sf"/>
</dbReference>
<dbReference type="Gene3D" id="3.40.720.10">
    <property type="entry name" value="Alkaline Phosphatase, subunit A"/>
    <property type="match status" value="1"/>
</dbReference>
<evidence type="ECO:0000313" key="12">
    <source>
        <dbReference type="EMBL" id="CAL8147814.1"/>
    </source>
</evidence>
<gene>
    <name evidence="12" type="ORF">ODALV1_LOCUS31245</name>
</gene>
<evidence type="ECO:0000256" key="11">
    <source>
        <dbReference type="SAM" id="MobiDB-lite"/>
    </source>
</evidence>
<dbReference type="Proteomes" id="UP001642540">
    <property type="component" value="Unassembled WGS sequence"/>
</dbReference>
<dbReference type="InterPro" id="IPR001952">
    <property type="entry name" value="Alkaline_phosphatase"/>
</dbReference>
<protein>
    <recommendedName>
        <fullName evidence="4 10">Alkaline phosphatase</fullName>
        <ecNumber evidence="4 10">3.1.3.1</ecNumber>
    </recommendedName>
</protein>
<evidence type="ECO:0000256" key="6">
    <source>
        <dbReference type="ARBA" id="ARBA00022801"/>
    </source>
</evidence>
<organism evidence="12 13">
    <name type="scientific">Orchesella dallaii</name>
    <dbReference type="NCBI Taxonomy" id="48710"/>
    <lineage>
        <taxon>Eukaryota</taxon>
        <taxon>Metazoa</taxon>
        <taxon>Ecdysozoa</taxon>
        <taxon>Arthropoda</taxon>
        <taxon>Hexapoda</taxon>
        <taxon>Collembola</taxon>
        <taxon>Entomobryomorpha</taxon>
        <taxon>Entomobryoidea</taxon>
        <taxon>Orchesellidae</taxon>
        <taxon>Orchesellinae</taxon>
        <taxon>Orchesella</taxon>
    </lineage>
</organism>
<accession>A0ABP1S912</accession>
<dbReference type="EC" id="3.1.3.1" evidence="4 10"/>
<keyword evidence="8 10" id="KW-0460">Magnesium</keyword>
<evidence type="ECO:0000256" key="10">
    <source>
        <dbReference type="RuleBase" id="RU003947"/>
    </source>
</evidence>
<name>A0ABP1S912_9HEXA</name>
<keyword evidence="5" id="KW-0479">Metal-binding</keyword>
<dbReference type="EMBL" id="CAXLJM020000166">
    <property type="protein sequence ID" value="CAL8147814.1"/>
    <property type="molecule type" value="Genomic_DNA"/>
</dbReference>
<dbReference type="PANTHER" id="PTHR11596">
    <property type="entry name" value="ALKALINE PHOSPHATASE"/>
    <property type="match status" value="1"/>
</dbReference>
<dbReference type="PROSITE" id="PS00123">
    <property type="entry name" value="ALKALINE_PHOSPHATASE"/>
    <property type="match status" value="1"/>
</dbReference>
<dbReference type="PANTHER" id="PTHR11596:SF91">
    <property type="entry name" value="ALKALINE PHOSPHATASE-RELATED"/>
    <property type="match status" value="1"/>
</dbReference>
<evidence type="ECO:0000256" key="1">
    <source>
        <dbReference type="ARBA" id="ARBA00001946"/>
    </source>
</evidence>
<proteinExistence type="inferred from homology"/>
<evidence type="ECO:0000256" key="4">
    <source>
        <dbReference type="ARBA" id="ARBA00012647"/>
    </source>
</evidence>
<comment type="caution">
    <text evidence="12">The sequence shown here is derived from an EMBL/GenBank/DDBJ whole genome shotgun (WGS) entry which is preliminary data.</text>
</comment>
<comment type="similarity">
    <text evidence="3 9">Belongs to the alkaline phosphatase family.</text>
</comment>
<evidence type="ECO:0000256" key="7">
    <source>
        <dbReference type="ARBA" id="ARBA00022833"/>
    </source>
</evidence>
<evidence type="ECO:0000256" key="2">
    <source>
        <dbReference type="ARBA" id="ARBA00001947"/>
    </source>
</evidence>
<feature type="compositionally biased region" description="Low complexity" evidence="11">
    <location>
        <begin position="582"/>
        <end position="594"/>
    </location>
</feature>
<evidence type="ECO:0000256" key="5">
    <source>
        <dbReference type="ARBA" id="ARBA00022723"/>
    </source>
</evidence>
<dbReference type="InterPro" id="IPR018299">
    <property type="entry name" value="Alkaline_phosphatase_AS"/>
</dbReference>